<evidence type="ECO:0008006" key="4">
    <source>
        <dbReference type="Google" id="ProtNLM"/>
    </source>
</evidence>
<organism evidence="2 3">
    <name type="scientific">Actinosynnema pretiosum</name>
    <dbReference type="NCBI Taxonomy" id="42197"/>
    <lineage>
        <taxon>Bacteria</taxon>
        <taxon>Bacillati</taxon>
        <taxon>Actinomycetota</taxon>
        <taxon>Actinomycetes</taxon>
        <taxon>Pseudonocardiales</taxon>
        <taxon>Pseudonocardiaceae</taxon>
        <taxon>Actinosynnema</taxon>
    </lineage>
</organism>
<dbReference type="RefSeq" id="WP_096492381.1">
    <property type="nucleotide sequence ID" value="NZ_CP023445.1"/>
</dbReference>
<protein>
    <recommendedName>
        <fullName evidence="4">DUF732 domain-containing protein</fullName>
    </recommendedName>
</protein>
<evidence type="ECO:0000313" key="3">
    <source>
        <dbReference type="Proteomes" id="UP000218505"/>
    </source>
</evidence>
<evidence type="ECO:0000256" key="1">
    <source>
        <dbReference type="SAM" id="MobiDB-lite"/>
    </source>
</evidence>
<accession>A0A290Z358</accession>
<proteinExistence type="predicted"/>
<dbReference type="EMBL" id="CP023445">
    <property type="protein sequence ID" value="ATE53438.1"/>
    <property type="molecule type" value="Genomic_DNA"/>
</dbReference>
<dbReference type="AlphaFoldDB" id="A0A290Z358"/>
<dbReference type="Proteomes" id="UP000218505">
    <property type="component" value="Chromosome"/>
</dbReference>
<gene>
    <name evidence="2" type="ORF">CNX65_09130</name>
</gene>
<evidence type="ECO:0000313" key="2">
    <source>
        <dbReference type="EMBL" id="ATE53438.1"/>
    </source>
</evidence>
<sequence length="124" mass="13004">MALVGGCAQEAPPSPSPRAVGVVASTTTTPRPSGLPPAPDDATTRAYITALDVIDPRITGGKTDKAVLKGRELCVDVPVMGNDQVRLTALVRERFSPPNDPEALDSRTAASVLSVVREHLCPDY</sequence>
<reference evidence="2" key="1">
    <citation type="submission" date="2017-09" db="EMBL/GenBank/DDBJ databases">
        <title>Complete Genome Sequence of ansamitocin-producing Bacterium Actinosynnema pretiosum X47.</title>
        <authorList>
            <person name="Cao G."/>
            <person name="Zong G."/>
            <person name="Zhong C."/>
            <person name="Fu J."/>
        </authorList>
    </citation>
    <scope>NUCLEOTIDE SEQUENCE [LARGE SCALE GENOMIC DNA]</scope>
    <source>
        <strain evidence="2">X47</strain>
    </source>
</reference>
<dbReference type="KEGG" id="apre:CNX65_09130"/>
<name>A0A290Z358_9PSEU</name>
<feature type="region of interest" description="Disordered" evidence="1">
    <location>
        <begin position="1"/>
        <end position="42"/>
    </location>
</feature>
<keyword evidence="3" id="KW-1185">Reference proteome</keyword>